<organism evidence="1 2">
    <name type="scientific">Daphnia magna</name>
    <dbReference type="NCBI Taxonomy" id="35525"/>
    <lineage>
        <taxon>Eukaryota</taxon>
        <taxon>Metazoa</taxon>
        <taxon>Ecdysozoa</taxon>
        <taxon>Arthropoda</taxon>
        <taxon>Crustacea</taxon>
        <taxon>Branchiopoda</taxon>
        <taxon>Diplostraca</taxon>
        <taxon>Cladocera</taxon>
        <taxon>Anomopoda</taxon>
        <taxon>Daphniidae</taxon>
        <taxon>Daphnia</taxon>
    </lineage>
</organism>
<comment type="caution">
    <text evidence="1">The sequence shown here is derived from an EMBL/GenBank/DDBJ whole genome shotgun (WGS) entry which is preliminary data.</text>
</comment>
<dbReference type="AlphaFoldDB" id="A0A164YCN0"/>
<accession>A0A164YCN0</accession>
<keyword evidence="2" id="KW-1185">Reference proteome</keyword>
<name>A0A164YCN0_9CRUS</name>
<dbReference type="EMBL" id="LRGB01000930">
    <property type="protein sequence ID" value="KZS15123.1"/>
    <property type="molecule type" value="Genomic_DNA"/>
</dbReference>
<dbReference type="Proteomes" id="UP000076858">
    <property type="component" value="Unassembled WGS sequence"/>
</dbReference>
<evidence type="ECO:0000313" key="2">
    <source>
        <dbReference type="Proteomes" id="UP000076858"/>
    </source>
</evidence>
<reference evidence="1 2" key="1">
    <citation type="submission" date="2016-03" db="EMBL/GenBank/DDBJ databases">
        <title>EvidentialGene: Evidence-directed Construction of Genes on Genomes.</title>
        <authorList>
            <person name="Gilbert D.G."/>
            <person name="Choi J.-H."/>
            <person name="Mockaitis K."/>
            <person name="Colbourne J."/>
            <person name="Pfrender M."/>
        </authorList>
    </citation>
    <scope>NUCLEOTIDE SEQUENCE [LARGE SCALE GENOMIC DNA]</scope>
    <source>
        <strain evidence="1 2">Xinb3</strain>
        <tissue evidence="1">Complete organism</tissue>
    </source>
</reference>
<protein>
    <submittedName>
        <fullName evidence="1">Putative GMP synthase</fullName>
    </submittedName>
</protein>
<gene>
    <name evidence="1" type="ORF">APZ42_019697</name>
</gene>
<sequence length="72" mass="7862">MYRIHDVVSPCSCWASISITVSCLKTNLSRASLVYSNSGVILRIVKASLHFYDVSTDVHGCQASTLCRSVNP</sequence>
<proteinExistence type="predicted"/>
<evidence type="ECO:0000313" key="1">
    <source>
        <dbReference type="EMBL" id="KZS15123.1"/>
    </source>
</evidence>
<dbReference type="PROSITE" id="PS51257">
    <property type="entry name" value="PROKAR_LIPOPROTEIN"/>
    <property type="match status" value="1"/>
</dbReference>